<dbReference type="AlphaFoldDB" id="A0A6P1G9G8"/>
<dbReference type="Proteomes" id="UP000464912">
    <property type="component" value="Chromosome"/>
</dbReference>
<organism evidence="2 3">
    <name type="scientific">Neorickettsia findlayensis</name>
    <dbReference type="NCBI Taxonomy" id="2686014"/>
    <lineage>
        <taxon>Bacteria</taxon>
        <taxon>Pseudomonadati</taxon>
        <taxon>Pseudomonadota</taxon>
        <taxon>Alphaproteobacteria</taxon>
        <taxon>Rickettsiales</taxon>
        <taxon>Anaplasmataceae</taxon>
        <taxon>Neorickettsia</taxon>
    </lineage>
</organism>
<reference evidence="2 3" key="1">
    <citation type="journal article" date="2020" name="MBio">
        <title>Erratum for Teymournejad et al., 'Isolation and Molecular Analysis of a Novel Neorickettsia Species That Causes Potomac Horse Fever'.</title>
        <authorList>
            <person name="Teymournejad O."/>
            <person name="Lin M."/>
            <person name="Bekebrede H."/>
            <person name="Kamr A."/>
            <person name="Toribio R.E."/>
            <person name="Arroyo L.G."/>
            <person name="Baird J.D."/>
            <person name="Rikihisa Y."/>
        </authorList>
    </citation>
    <scope>NUCLEOTIDE SEQUENCE [LARGE SCALE GENOMIC DNA]</scope>
    <source>
        <strain evidence="2 3">Fin17</strain>
    </source>
</reference>
<dbReference type="RefSeq" id="WP_160094860.1">
    <property type="nucleotide sequence ID" value="NZ_CP047224.1"/>
</dbReference>
<keyword evidence="3" id="KW-1185">Reference proteome</keyword>
<feature type="transmembrane region" description="Helical" evidence="1">
    <location>
        <begin position="6"/>
        <end position="28"/>
    </location>
</feature>
<keyword evidence="1" id="KW-0472">Membrane</keyword>
<evidence type="ECO:0000313" key="3">
    <source>
        <dbReference type="Proteomes" id="UP000464912"/>
    </source>
</evidence>
<reference evidence="2 3" key="2">
    <citation type="journal article" date="2020" name="MBio">
        <title>Isolation and Molecular Analysis of a Novel Neorickettsia Species That Causes Potomac Horse Fever.</title>
        <authorList>
            <person name="Teymournejad O."/>
            <person name="Lin M."/>
            <person name="Bekebrede H."/>
            <person name="Kamr A."/>
            <person name="Toribio R.E."/>
            <person name="Arroyo L.G."/>
            <person name="Baird J.D."/>
            <person name="Rikihisa Y."/>
        </authorList>
    </citation>
    <scope>NUCLEOTIDE SEQUENCE [LARGE SCALE GENOMIC DNA]</scope>
    <source>
        <strain evidence="2 3">Fin17</strain>
    </source>
</reference>
<evidence type="ECO:0008006" key="4">
    <source>
        <dbReference type="Google" id="ProtNLM"/>
    </source>
</evidence>
<protein>
    <recommendedName>
        <fullName evidence="4">Macro domain-containing protein</fullName>
    </recommendedName>
</protein>
<accession>A0A6P1G9G8</accession>
<evidence type="ECO:0000256" key="1">
    <source>
        <dbReference type="SAM" id="Phobius"/>
    </source>
</evidence>
<keyword evidence="1" id="KW-1133">Transmembrane helix</keyword>
<dbReference type="KEGG" id="nef:GP480_00410"/>
<sequence>MDKNQWIALGVGLGLGLLLLAVMIYCIWRSRGKVLPGEGTVEHRIKAALGSVSSTVRVEDVAEFPVTRDCFSADGLLGPAGSTELNWDTHVVIVDTSPTPLTHDIYPGDGPQGSLYKALGIVGAPVSKVERKLSRRCCAEVVRGPQGCTAAGKSWILVHLVCPDLHEPSEGVTGDDMGEMLGQSAAALAGSLIATCVDDIEKQHGKGACAILVQPPFSQQHAGVLPREGQVARFAECLRVMLRSTGRCAFKSLNAPIKVCCENKELQKAAVKAVKEAEKELGEGGGWLSRLFC</sequence>
<proteinExistence type="predicted"/>
<gene>
    <name evidence="2" type="ORF">GP480_00410</name>
</gene>
<keyword evidence="1" id="KW-0812">Transmembrane</keyword>
<dbReference type="EMBL" id="CP047224">
    <property type="protein sequence ID" value="QHD64938.1"/>
    <property type="molecule type" value="Genomic_DNA"/>
</dbReference>
<evidence type="ECO:0000313" key="2">
    <source>
        <dbReference type="EMBL" id="QHD64938.1"/>
    </source>
</evidence>
<name>A0A6P1G9G8_9RICK</name>